<evidence type="ECO:0000313" key="1">
    <source>
        <dbReference type="EMBL" id="AWR21665.1"/>
    </source>
</evidence>
<proteinExistence type="predicted"/>
<dbReference type="InterPro" id="IPR029058">
    <property type="entry name" value="AB_hydrolase_fold"/>
</dbReference>
<sequence>MSPVLLSSEKIETSISNAVAYRIRYNSTDLHGKETQSTGLVVAPSEYKEGRKVISWAHGTTGIGDAGAPSAHDDPARELTLYFASGSVTQIDYGIPALQQFIDEGWIVVATDHQGMGTPGIHQYTVNITNALDAVNIVHAVREMDLGAGTKFGAIGWSQGGGTTAAVAELDASAFGELELVGVVAMSPGVPSVAIKVPETQAALAGTGAPSAPDAHIYMILGGMTAAFPDELSLDDVFTPLGKQIFLDNYNTAPVHHLGDILTRTWKHQGAIMDVKKDKLPLWFQAFNKASAAQRKPSVPVLVLIDGQDPNGPCPLPWQLGYIEAIKELGGDISSSTYPDCDHFALPQASIGEALTWLNAKF</sequence>
<name>A0A2Z3RXY4_9MICO</name>
<reference evidence="1 2" key="1">
    <citation type="submission" date="2017-10" db="EMBL/GenBank/DDBJ databases">
        <title>Genome of an Actinobacterium that displays light-enhanced growth.</title>
        <authorList>
            <person name="Maresca J.A."/>
            <person name="Hempel P."/>
            <person name="Shevchenko O."/>
            <person name="Miller K.J."/>
            <person name="Hahn M.W."/>
        </authorList>
    </citation>
    <scope>NUCLEOTIDE SEQUENCE [LARGE SCALE GENOMIC DNA]</scope>
    <source>
        <strain evidence="1 2">MWH-Mo1</strain>
    </source>
</reference>
<dbReference type="GO" id="GO:0016042">
    <property type="term" value="P:lipid catabolic process"/>
    <property type="evidence" value="ECO:0007669"/>
    <property type="project" value="InterPro"/>
</dbReference>
<evidence type="ECO:0000313" key="2">
    <source>
        <dbReference type="Proteomes" id="UP000246894"/>
    </source>
</evidence>
<dbReference type="AlphaFoldDB" id="A0A2Z3RXY4"/>
<dbReference type="PANTHER" id="PTHR34853:SF1">
    <property type="entry name" value="LIPASE 5"/>
    <property type="match status" value="1"/>
</dbReference>
<dbReference type="KEGG" id="aum:AURMO_01069"/>
<dbReference type="SUPFAM" id="SSF53474">
    <property type="entry name" value="alpha/beta-Hydrolases"/>
    <property type="match status" value="1"/>
</dbReference>
<dbReference type="OrthoDB" id="9798122at2"/>
<gene>
    <name evidence="1" type="ORF">AURMO_01069</name>
</gene>
<dbReference type="RefSeq" id="WP_110233729.1">
    <property type="nucleotide sequence ID" value="NZ_CP023994.1"/>
</dbReference>
<organism evidence="1 2">
    <name type="scientific">Aurantimicrobium photophilum</name>
    <dbReference type="NCBI Taxonomy" id="1987356"/>
    <lineage>
        <taxon>Bacteria</taxon>
        <taxon>Bacillati</taxon>
        <taxon>Actinomycetota</taxon>
        <taxon>Actinomycetes</taxon>
        <taxon>Micrococcales</taxon>
        <taxon>Microbacteriaceae</taxon>
        <taxon>Aurantimicrobium</taxon>
    </lineage>
</organism>
<dbReference type="Proteomes" id="UP000246894">
    <property type="component" value="Chromosome"/>
</dbReference>
<keyword evidence="2" id="KW-1185">Reference proteome</keyword>
<keyword evidence="1" id="KW-0378">Hydrolase</keyword>
<dbReference type="PIRSF" id="PIRSF029171">
    <property type="entry name" value="Esterase_LipA"/>
    <property type="match status" value="1"/>
</dbReference>
<dbReference type="InterPro" id="IPR005152">
    <property type="entry name" value="Lipase_secreted"/>
</dbReference>
<protein>
    <submittedName>
        <fullName evidence="1">Alpha/beta hydrolase family protein</fullName>
    </submittedName>
</protein>
<dbReference type="GO" id="GO:0004806">
    <property type="term" value="F:triacylglycerol lipase activity"/>
    <property type="evidence" value="ECO:0007669"/>
    <property type="project" value="InterPro"/>
</dbReference>
<dbReference type="PANTHER" id="PTHR34853">
    <property type="match status" value="1"/>
</dbReference>
<dbReference type="EMBL" id="CP023994">
    <property type="protein sequence ID" value="AWR21665.1"/>
    <property type="molecule type" value="Genomic_DNA"/>
</dbReference>
<accession>A0A2Z3RXY4</accession>
<dbReference type="Gene3D" id="3.40.50.1820">
    <property type="entry name" value="alpha/beta hydrolase"/>
    <property type="match status" value="1"/>
</dbReference>
<dbReference type="Pfam" id="PF03583">
    <property type="entry name" value="LIP"/>
    <property type="match status" value="1"/>
</dbReference>